<dbReference type="InterPro" id="IPR002921">
    <property type="entry name" value="Fungal_lipase-type"/>
</dbReference>
<organism evidence="3 4">
    <name type="scientific">Tetraparma gracilis</name>
    <dbReference type="NCBI Taxonomy" id="2962635"/>
    <lineage>
        <taxon>Eukaryota</taxon>
        <taxon>Sar</taxon>
        <taxon>Stramenopiles</taxon>
        <taxon>Ochrophyta</taxon>
        <taxon>Bolidophyceae</taxon>
        <taxon>Parmales</taxon>
        <taxon>Triparmaceae</taxon>
        <taxon>Tetraparma</taxon>
    </lineage>
</organism>
<accession>A0ABQ6M478</accession>
<gene>
    <name evidence="3" type="ORF">TeGR_g14909</name>
</gene>
<protein>
    <recommendedName>
        <fullName evidence="2">Fungal lipase-type domain-containing protein</fullName>
    </recommendedName>
</protein>
<feature type="signal peptide" evidence="1">
    <location>
        <begin position="1"/>
        <end position="22"/>
    </location>
</feature>
<evidence type="ECO:0000313" key="3">
    <source>
        <dbReference type="EMBL" id="GMI19181.1"/>
    </source>
</evidence>
<evidence type="ECO:0000313" key="4">
    <source>
        <dbReference type="Proteomes" id="UP001165060"/>
    </source>
</evidence>
<feature type="domain" description="Fungal lipase-type" evidence="2">
    <location>
        <begin position="84"/>
        <end position="221"/>
    </location>
</feature>
<dbReference type="InterPro" id="IPR051218">
    <property type="entry name" value="Sec_MonoDiacylglyc_Lipase"/>
</dbReference>
<dbReference type="SUPFAM" id="SSF53474">
    <property type="entry name" value="alpha/beta-Hydrolases"/>
    <property type="match status" value="1"/>
</dbReference>
<dbReference type="PANTHER" id="PTHR45856:SF25">
    <property type="entry name" value="FUNGAL LIPASE-LIKE DOMAIN-CONTAINING PROTEIN"/>
    <property type="match status" value="1"/>
</dbReference>
<dbReference type="EMBL" id="BRYB01003692">
    <property type="protein sequence ID" value="GMI19181.1"/>
    <property type="molecule type" value="Genomic_DNA"/>
</dbReference>
<reference evidence="3 4" key="1">
    <citation type="journal article" date="2023" name="Commun. Biol.">
        <title>Genome analysis of Parmales, the sister group of diatoms, reveals the evolutionary specialization of diatoms from phago-mixotrophs to photoautotrophs.</title>
        <authorList>
            <person name="Ban H."/>
            <person name="Sato S."/>
            <person name="Yoshikawa S."/>
            <person name="Yamada K."/>
            <person name="Nakamura Y."/>
            <person name="Ichinomiya M."/>
            <person name="Sato N."/>
            <person name="Blanc-Mathieu R."/>
            <person name="Endo H."/>
            <person name="Kuwata A."/>
            <person name="Ogata H."/>
        </authorList>
    </citation>
    <scope>NUCLEOTIDE SEQUENCE [LARGE SCALE GENOMIC DNA]</scope>
</reference>
<proteinExistence type="predicted"/>
<keyword evidence="1" id="KW-0732">Signal</keyword>
<evidence type="ECO:0000256" key="1">
    <source>
        <dbReference type="SAM" id="SignalP"/>
    </source>
</evidence>
<comment type="caution">
    <text evidence="3">The sequence shown here is derived from an EMBL/GenBank/DDBJ whole genome shotgun (WGS) entry which is preliminary data.</text>
</comment>
<name>A0ABQ6M478_9STRA</name>
<sequence>MPLPPPSALLVALACALPLVSAYAFDSDWALRNIHLAGASYCDPQSILDWDSKQAVDDIVPFAVWTNSSLQFYTAYDAQIDAVVVSVRGSEDVSNWVDNLEAWCNHPYDADKDICIMHGFREEYTEMRDALTAYTRLTADEHKTSRVLLVGHSSGAANMVQFAYDIANQYLDDITDLSVLALFTYGCPRVGDAKFAASFADSGVEHTRVTHYHDLVPHVPMDIIGYHHTAQEVWFNEDSTSFKICDGTGEDDSCSNSCSPLSCNSIDDHMQYLQVDVGIAGC</sequence>
<dbReference type="Proteomes" id="UP001165060">
    <property type="component" value="Unassembled WGS sequence"/>
</dbReference>
<feature type="chain" id="PRO_5046464392" description="Fungal lipase-type domain-containing protein" evidence="1">
    <location>
        <begin position="23"/>
        <end position="282"/>
    </location>
</feature>
<keyword evidence="4" id="KW-1185">Reference proteome</keyword>
<dbReference type="Pfam" id="PF01764">
    <property type="entry name" value="Lipase_3"/>
    <property type="match status" value="1"/>
</dbReference>
<dbReference type="Gene3D" id="3.40.50.1820">
    <property type="entry name" value="alpha/beta hydrolase"/>
    <property type="match status" value="1"/>
</dbReference>
<dbReference type="CDD" id="cd00519">
    <property type="entry name" value="Lipase_3"/>
    <property type="match status" value="1"/>
</dbReference>
<dbReference type="PANTHER" id="PTHR45856">
    <property type="entry name" value="ALPHA/BETA-HYDROLASES SUPERFAMILY PROTEIN"/>
    <property type="match status" value="1"/>
</dbReference>
<dbReference type="InterPro" id="IPR029058">
    <property type="entry name" value="AB_hydrolase_fold"/>
</dbReference>
<evidence type="ECO:0000259" key="2">
    <source>
        <dbReference type="Pfam" id="PF01764"/>
    </source>
</evidence>